<dbReference type="InterPro" id="IPR011009">
    <property type="entry name" value="Kinase-like_dom_sf"/>
</dbReference>
<dbReference type="InterPro" id="IPR001245">
    <property type="entry name" value="Ser-Thr/Tyr_kinase_cat_dom"/>
</dbReference>
<evidence type="ECO:0000256" key="2">
    <source>
        <dbReference type="SAM" id="Phobius"/>
    </source>
</evidence>
<sequence length="509" mass="57245">MIKNLLRRNLKQSSSLHDSDDAWDSDPSESASDSSGDDSYDSEIASPLHLKSSFMRRRIPERTTTKDVIRGSSIPPTRGARRRRVWVSRGKDCALLLGCFATYVLCFSILLWLAALCYIYVRNTFGPYDRPDHRHKSMARRGPTSVHNRQKDAGILGHVSNSIAHTWNEMTKPIHPPPRKRIKGSEELAEGCVRPQWQERAFPNCNEMHEIDLLSTLIRSETGDTATDGIGFLDSGLWRSVWAVDPRPVMRTPVVLKMMKQKHAVDERNFDRHRRDALVMEQLTSSPNVVDIYSYCGNSVLTEFIPVPLDALISAEEKIDAAESGGLSRDTPDGRLRLALDVARGMKALHEIPGGPIIHADIQPRQFLVSSSGVLKVNDFNRCRFMGQDARGIPCKLMIPSAPGKARSPEEYEGEQLDEKLDIYSIANVYFEILTGVNPWRTKTADETQRLVKQGVKPLIRDEFRKPGTSDELLADLTLKAYSLSPNDRPSAAQLVDAIESYLNEKRIE</sequence>
<organism evidence="4 5">
    <name type="scientific">Fistulifera solaris</name>
    <name type="common">Oleaginous diatom</name>
    <dbReference type="NCBI Taxonomy" id="1519565"/>
    <lineage>
        <taxon>Eukaryota</taxon>
        <taxon>Sar</taxon>
        <taxon>Stramenopiles</taxon>
        <taxon>Ochrophyta</taxon>
        <taxon>Bacillariophyta</taxon>
        <taxon>Bacillariophyceae</taxon>
        <taxon>Bacillariophycidae</taxon>
        <taxon>Naviculales</taxon>
        <taxon>Naviculaceae</taxon>
        <taxon>Fistulifera</taxon>
    </lineage>
</organism>
<dbReference type="PANTHER" id="PTHR44329:SF214">
    <property type="entry name" value="PROTEIN KINASE DOMAIN-CONTAINING PROTEIN"/>
    <property type="match status" value="1"/>
</dbReference>
<feature type="domain" description="Protein kinase" evidence="3">
    <location>
        <begin position="227"/>
        <end position="503"/>
    </location>
</feature>
<dbReference type="Proteomes" id="UP000198406">
    <property type="component" value="Unassembled WGS sequence"/>
</dbReference>
<accession>A0A1Z5JMA8</accession>
<gene>
    <name evidence="4" type="ORF">FisN_12Lh311</name>
</gene>
<protein>
    <recommendedName>
        <fullName evidence="3">Protein kinase domain-containing protein</fullName>
    </recommendedName>
</protein>
<feature type="compositionally biased region" description="Basic residues" evidence="1">
    <location>
        <begin position="1"/>
        <end position="10"/>
    </location>
</feature>
<dbReference type="InParanoid" id="A0A1Z5JMA8"/>
<evidence type="ECO:0000313" key="5">
    <source>
        <dbReference type="Proteomes" id="UP000198406"/>
    </source>
</evidence>
<dbReference type="AlphaFoldDB" id="A0A1Z5JMA8"/>
<dbReference type="Pfam" id="PF07714">
    <property type="entry name" value="PK_Tyr_Ser-Thr"/>
    <property type="match status" value="1"/>
</dbReference>
<dbReference type="OrthoDB" id="41771at2759"/>
<dbReference type="EMBL" id="BDSP01000087">
    <property type="protein sequence ID" value="GAX14992.1"/>
    <property type="molecule type" value="Genomic_DNA"/>
</dbReference>
<keyword evidence="2" id="KW-1133">Transmembrane helix</keyword>
<keyword evidence="5" id="KW-1185">Reference proteome</keyword>
<feature type="transmembrane region" description="Helical" evidence="2">
    <location>
        <begin position="93"/>
        <end position="121"/>
    </location>
</feature>
<dbReference type="GO" id="GO:0005524">
    <property type="term" value="F:ATP binding"/>
    <property type="evidence" value="ECO:0007669"/>
    <property type="project" value="InterPro"/>
</dbReference>
<proteinExistence type="predicted"/>
<dbReference type="PROSITE" id="PS50011">
    <property type="entry name" value="PROTEIN_KINASE_DOM"/>
    <property type="match status" value="1"/>
</dbReference>
<reference evidence="4 5" key="1">
    <citation type="journal article" date="2015" name="Plant Cell">
        <title>Oil accumulation by the oleaginous diatom Fistulifera solaris as revealed by the genome and transcriptome.</title>
        <authorList>
            <person name="Tanaka T."/>
            <person name="Maeda Y."/>
            <person name="Veluchamy A."/>
            <person name="Tanaka M."/>
            <person name="Abida H."/>
            <person name="Marechal E."/>
            <person name="Bowler C."/>
            <person name="Muto M."/>
            <person name="Sunaga Y."/>
            <person name="Tanaka M."/>
            <person name="Yoshino T."/>
            <person name="Taniguchi T."/>
            <person name="Fukuda Y."/>
            <person name="Nemoto M."/>
            <person name="Matsumoto M."/>
            <person name="Wong P.S."/>
            <person name="Aburatani S."/>
            <person name="Fujibuchi W."/>
        </authorList>
    </citation>
    <scope>NUCLEOTIDE SEQUENCE [LARGE SCALE GENOMIC DNA]</scope>
    <source>
        <strain evidence="4 5">JPCC DA0580</strain>
    </source>
</reference>
<dbReference type="SUPFAM" id="SSF56112">
    <property type="entry name" value="Protein kinase-like (PK-like)"/>
    <property type="match status" value="1"/>
</dbReference>
<name>A0A1Z5JMA8_FISSO</name>
<evidence type="ECO:0000259" key="3">
    <source>
        <dbReference type="PROSITE" id="PS50011"/>
    </source>
</evidence>
<dbReference type="InterPro" id="IPR000719">
    <property type="entry name" value="Prot_kinase_dom"/>
</dbReference>
<feature type="region of interest" description="Disordered" evidence="1">
    <location>
        <begin position="1"/>
        <end position="43"/>
    </location>
</feature>
<keyword evidence="2" id="KW-0472">Membrane</keyword>
<comment type="caution">
    <text evidence="4">The sequence shown here is derived from an EMBL/GenBank/DDBJ whole genome shotgun (WGS) entry which is preliminary data.</text>
</comment>
<dbReference type="PANTHER" id="PTHR44329">
    <property type="entry name" value="SERINE/THREONINE-PROTEIN KINASE TNNI3K-RELATED"/>
    <property type="match status" value="1"/>
</dbReference>
<keyword evidence="2" id="KW-0812">Transmembrane</keyword>
<evidence type="ECO:0000256" key="1">
    <source>
        <dbReference type="SAM" id="MobiDB-lite"/>
    </source>
</evidence>
<dbReference type="InterPro" id="IPR051681">
    <property type="entry name" value="Ser/Thr_Kinases-Pseudokinases"/>
</dbReference>
<dbReference type="GO" id="GO:0004674">
    <property type="term" value="F:protein serine/threonine kinase activity"/>
    <property type="evidence" value="ECO:0007669"/>
    <property type="project" value="TreeGrafter"/>
</dbReference>
<dbReference type="Gene3D" id="1.10.510.10">
    <property type="entry name" value="Transferase(Phosphotransferase) domain 1"/>
    <property type="match status" value="1"/>
</dbReference>
<evidence type="ECO:0000313" key="4">
    <source>
        <dbReference type="EMBL" id="GAX14992.1"/>
    </source>
</evidence>